<evidence type="ECO:0000313" key="1">
    <source>
        <dbReference type="EMBL" id="CUQ65813.1"/>
    </source>
</evidence>
<keyword evidence="2" id="KW-1185">Reference proteome</keyword>
<gene>
    <name evidence="1" type="ORF">NITINOP_0838</name>
</gene>
<organism evidence="1 2">
    <name type="scientific">Candidatus Nitrospira inopinata</name>
    <dbReference type="NCBI Taxonomy" id="1715989"/>
    <lineage>
        <taxon>Bacteria</taxon>
        <taxon>Pseudomonadati</taxon>
        <taxon>Nitrospirota</taxon>
        <taxon>Nitrospiria</taxon>
        <taxon>Nitrospirales</taxon>
        <taxon>Nitrospiraceae</taxon>
        <taxon>Nitrospira</taxon>
    </lineage>
</organism>
<evidence type="ECO:0000313" key="2">
    <source>
        <dbReference type="Proteomes" id="UP000066284"/>
    </source>
</evidence>
<proteinExistence type="predicted"/>
<protein>
    <recommendedName>
        <fullName evidence="3">Outer membrane protein beta-barrel domain-containing protein</fullName>
    </recommendedName>
</protein>
<dbReference type="EMBL" id="LN885086">
    <property type="protein sequence ID" value="CUQ65813.1"/>
    <property type="molecule type" value="Genomic_DNA"/>
</dbReference>
<reference evidence="2" key="1">
    <citation type="submission" date="2015-09" db="EMBL/GenBank/DDBJ databases">
        <authorList>
            <person name="Daims H."/>
        </authorList>
    </citation>
    <scope>NUCLEOTIDE SEQUENCE [LARGE SCALE GENOMIC DNA]</scope>
</reference>
<dbReference type="KEGG" id="nio:NITINOP_0838"/>
<accession>A0A0S4KP83</accession>
<dbReference type="SUPFAM" id="SSF56935">
    <property type="entry name" value="Porins"/>
    <property type="match status" value="1"/>
</dbReference>
<dbReference type="Proteomes" id="UP000066284">
    <property type="component" value="Chromosome 1"/>
</dbReference>
<name>A0A0S4KP83_9BACT</name>
<dbReference type="OrthoDB" id="9768471at2"/>
<evidence type="ECO:0008006" key="3">
    <source>
        <dbReference type="Google" id="ProtNLM"/>
    </source>
</evidence>
<dbReference type="RefSeq" id="WP_158023190.1">
    <property type="nucleotide sequence ID" value="NZ_LN885086.1"/>
</dbReference>
<sequence>MAVPPNIGWSVTSGGSLFYTDDVALFSATRRSSLDGDPSQPVLDVSRTGIGKDMVFEPYVRVSKLLPSSFGETELSARVRGFVYAKNPEFSQGSVYLEAIHGFTPQTILRLRYFTAPDQLLGQTELHGSEANLQDMRVTSHLGTIRLDHRLSEHWEIQLLGRAGIRRFNDPFAHRDTLLWRVGPHLLYHVNHHARVILGYHYEQGLAEGRHEIELHDDVSYRHHFASIGLEMDLLEHLELELDFHYERNNFTTGNPEDERFDGHENIFIGSGRLSLQVTDHAALTLTVQRSNRNQNFHQTHDHNTNVSLGVIYRF</sequence>
<dbReference type="AlphaFoldDB" id="A0A0S4KP83"/>